<keyword evidence="1" id="KW-0812">Transmembrane</keyword>
<feature type="transmembrane region" description="Helical" evidence="1">
    <location>
        <begin position="33"/>
        <end position="52"/>
    </location>
</feature>
<protein>
    <recommendedName>
        <fullName evidence="2">RRM domain-containing protein</fullName>
    </recommendedName>
</protein>
<dbReference type="GO" id="GO:0003723">
    <property type="term" value="F:RNA binding"/>
    <property type="evidence" value="ECO:0007669"/>
    <property type="project" value="InterPro"/>
</dbReference>
<sequence length="167" mass="18180">MSPMLRASLPYTLALAFLSFVVFTFLITLPLSAGWAFVAGVLSCGILVPILVDVKGPALPPEQADNSNVAADTSFEGETTTLYVGNLPYRANEETVKALFAKYGTVANVRLMKDRQTGRRRGFGFVEVAAADANKMISKLNDAEFQERTLKVREARERQDDDGSAAE</sequence>
<dbReference type="InterPro" id="IPR035979">
    <property type="entry name" value="RBD_domain_sf"/>
</dbReference>
<organism evidence="3 4">
    <name type="scientific">Alishewanella jeotgali KCTC 22429</name>
    <dbReference type="NCBI Taxonomy" id="1129374"/>
    <lineage>
        <taxon>Bacteria</taxon>
        <taxon>Pseudomonadati</taxon>
        <taxon>Pseudomonadota</taxon>
        <taxon>Gammaproteobacteria</taxon>
        <taxon>Alteromonadales</taxon>
        <taxon>Alteromonadaceae</taxon>
        <taxon>Alishewanella</taxon>
    </lineage>
</organism>
<dbReference type="PATRIC" id="fig|1129374.4.peg.2016"/>
<gene>
    <name evidence="3" type="ORF">AJE_10114</name>
</gene>
<feature type="transmembrane region" description="Helical" evidence="1">
    <location>
        <begin position="7"/>
        <end position="27"/>
    </location>
</feature>
<dbReference type="InterPro" id="IPR000504">
    <property type="entry name" value="RRM_dom"/>
</dbReference>
<evidence type="ECO:0000259" key="2">
    <source>
        <dbReference type="PROSITE" id="PS50102"/>
    </source>
</evidence>
<evidence type="ECO:0000313" key="4">
    <source>
        <dbReference type="Proteomes" id="UP000012046"/>
    </source>
</evidence>
<evidence type="ECO:0000313" key="3">
    <source>
        <dbReference type="EMBL" id="EHR40769.1"/>
    </source>
</evidence>
<comment type="caution">
    <text evidence="3">The sequence shown here is derived from an EMBL/GenBank/DDBJ whole genome shotgun (WGS) entry which is preliminary data.</text>
</comment>
<dbReference type="Proteomes" id="UP000012046">
    <property type="component" value="Unassembled WGS sequence"/>
</dbReference>
<dbReference type="RefSeq" id="WP_008950783.1">
    <property type="nucleotide sequence ID" value="NZ_AHTH01000032.1"/>
</dbReference>
<dbReference type="Gene3D" id="3.30.70.330">
    <property type="match status" value="1"/>
</dbReference>
<proteinExistence type="predicted"/>
<feature type="domain" description="RRM" evidence="2">
    <location>
        <begin position="80"/>
        <end position="157"/>
    </location>
</feature>
<evidence type="ECO:0000256" key="1">
    <source>
        <dbReference type="SAM" id="Phobius"/>
    </source>
</evidence>
<dbReference type="PROSITE" id="PS50102">
    <property type="entry name" value="RRM"/>
    <property type="match status" value="1"/>
</dbReference>
<name>H3ZF84_9ALTE</name>
<dbReference type="EMBL" id="AHTH01000032">
    <property type="protein sequence ID" value="EHR40769.1"/>
    <property type="molecule type" value="Genomic_DNA"/>
</dbReference>
<dbReference type="PANTHER" id="PTHR48034">
    <property type="entry name" value="TRANSFORMER-2 SEX-DETERMINING PROTEIN-RELATED"/>
    <property type="match status" value="1"/>
</dbReference>
<dbReference type="InterPro" id="IPR050441">
    <property type="entry name" value="RBM"/>
</dbReference>
<dbReference type="STRING" id="1129374.AJE_10114"/>
<keyword evidence="1" id="KW-0472">Membrane</keyword>
<accession>H3ZF84</accession>
<keyword evidence="1" id="KW-1133">Transmembrane helix</keyword>
<dbReference type="InterPro" id="IPR012677">
    <property type="entry name" value="Nucleotide-bd_a/b_plait_sf"/>
</dbReference>
<dbReference type="SUPFAM" id="SSF54928">
    <property type="entry name" value="RNA-binding domain, RBD"/>
    <property type="match status" value="1"/>
</dbReference>
<reference evidence="3 4" key="1">
    <citation type="journal article" date="2012" name="J. Bacteriol.">
        <title>Genome Sequence of Extracellular-Protease-Producing Alishewanella jeotgali Isolated from Traditional Korean Fermented Seafood.</title>
        <authorList>
            <person name="Jung J."/>
            <person name="Chun J."/>
            <person name="Park W."/>
        </authorList>
    </citation>
    <scope>NUCLEOTIDE SEQUENCE [LARGE SCALE GENOMIC DNA]</scope>
    <source>
        <strain evidence="3 4">KCTC 22429</strain>
    </source>
</reference>
<dbReference type="Pfam" id="PF00076">
    <property type="entry name" value="RRM_1"/>
    <property type="match status" value="1"/>
</dbReference>
<keyword evidence="4" id="KW-1185">Reference proteome</keyword>
<dbReference type="eggNOG" id="COG0724">
    <property type="taxonomic scope" value="Bacteria"/>
</dbReference>
<dbReference type="SMART" id="SM00360">
    <property type="entry name" value="RRM"/>
    <property type="match status" value="1"/>
</dbReference>
<dbReference type="AlphaFoldDB" id="H3ZF84"/>